<sequence>MQHLAVLCVIVGLLAPLAAHAAMGMQCDMSAMSDMQASAAAHHHGASDVDQTQPQTQTQTCHETDALCAGMICFYAMPVAMIQNASSRIEVMANPATLDEAVAGGTSPAMLPKPPKHA</sequence>
<feature type="region of interest" description="Disordered" evidence="1">
    <location>
        <begin position="38"/>
        <end position="57"/>
    </location>
</feature>
<reference evidence="3 4" key="1">
    <citation type="submission" date="2016-10" db="EMBL/GenBank/DDBJ databases">
        <authorList>
            <person name="de Groot N.N."/>
        </authorList>
    </citation>
    <scope>NUCLEOTIDE SEQUENCE [LARGE SCALE GENOMIC DNA]</scope>
    <source>
        <strain evidence="3 4">DSM 16199</strain>
    </source>
</reference>
<evidence type="ECO:0000313" key="4">
    <source>
        <dbReference type="Proteomes" id="UP000199550"/>
    </source>
</evidence>
<feature type="signal peptide" evidence="2">
    <location>
        <begin position="1"/>
        <end position="21"/>
    </location>
</feature>
<dbReference type="AlphaFoldDB" id="A0A1I4IEZ5"/>
<keyword evidence="2" id="KW-0732">Signal</keyword>
<organism evidence="3 4">
    <name type="scientific">Loktanella salsilacus</name>
    <dbReference type="NCBI Taxonomy" id="195913"/>
    <lineage>
        <taxon>Bacteria</taxon>
        <taxon>Pseudomonadati</taxon>
        <taxon>Pseudomonadota</taxon>
        <taxon>Alphaproteobacteria</taxon>
        <taxon>Rhodobacterales</taxon>
        <taxon>Roseobacteraceae</taxon>
        <taxon>Loktanella</taxon>
    </lineage>
</organism>
<proteinExistence type="predicted"/>
<keyword evidence="4" id="KW-1185">Reference proteome</keyword>
<evidence type="ECO:0000256" key="2">
    <source>
        <dbReference type="SAM" id="SignalP"/>
    </source>
</evidence>
<accession>A0A1I4IEZ5</accession>
<name>A0A1I4IEZ5_9RHOB</name>
<dbReference type="EMBL" id="FOTF01000025">
    <property type="protein sequence ID" value="SFL52627.1"/>
    <property type="molecule type" value="Genomic_DNA"/>
</dbReference>
<evidence type="ECO:0000313" key="3">
    <source>
        <dbReference type="EMBL" id="SFL52627.1"/>
    </source>
</evidence>
<feature type="chain" id="PRO_5011481807" evidence="2">
    <location>
        <begin position="22"/>
        <end position="118"/>
    </location>
</feature>
<dbReference type="Proteomes" id="UP000199550">
    <property type="component" value="Unassembled WGS sequence"/>
</dbReference>
<protein>
    <submittedName>
        <fullName evidence="3">Uncharacterized protein</fullName>
    </submittedName>
</protein>
<dbReference type="STRING" id="195913.SAMN04488004_12525"/>
<evidence type="ECO:0000256" key="1">
    <source>
        <dbReference type="SAM" id="MobiDB-lite"/>
    </source>
</evidence>
<gene>
    <name evidence="3" type="ORF">SAMN04488004_12525</name>
</gene>